<keyword evidence="2" id="KW-0378">Hydrolase</keyword>
<evidence type="ECO:0000313" key="2">
    <source>
        <dbReference type="EMBL" id="AMM43983.1"/>
    </source>
</evidence>
<organism evidence="2 3">
    <name type="scientific">Pectobacterium phage vB_PcaM_CBB</name>
    <dbReference type="NCBI Taxonomy" id="2772511"/>
    <lineage>
        <taxon>Viruses</taxon>
        <taxon>Duplodnaviria</taxon>
        <taxon>Heunggongvirae</taxon>
        <taxon>Uroviricota</taxon>
        <taxon>Caudoviricetes</taxon>
        <taxon>Mimasvirus</taxon>
        <taxon>Mimasvirus CBB</taxon>
    </lineage>
</organism>
<keyword evidence="2" id="KW-0540">Nuclease</keyword>
<keyword evidence="2" id="KW-0255">Endonuclease</keyword>
<protein>
    <submittedName>
        <fullName evidence="2">HNH endonuclease</fullName>
    </submittedName>
</protein>
<dbReference type="GO" id="GO:0004519">
    <property type="term" value="F:endonuclease activity"/>
    <property type="evidence" value="ECO:0007669"/>
    <property type="project" value="UniProtKB-KW"/>
</dbReference>
<dbReference type="SUPFAM" id="SSF54060">
    <property type="entry name" value="His-Me finger endonucleases"/>
    <property type="match status" value="1"/>
</dbReference>
<accession>A0A1L2CVC7</accession>
<dbReference type="InterPro" id="IPR044925">
    <property type="entry name" value="His-Me_finger_sf"/>
</dbReference>
<sequence>MKMDLEYPYNQDWQRGYLVVNPEGRKTVILFNSDNDRSSTAYARYLLAVKEGRYLTENEQADHIDADKTNDSIDNLQILTIEQHKEKSLFESPGKTYVEFICQYCGESFKREIRQIKPYTKYCSRRCGWDSLKK</sequence>
<evidence type="ECO:0000259" key="1">
    <source>
        <dbReference type="Pfam" id="PF13392"/>
    </source>
</evidence>
<dbReference type="Pfam" id="PF13392">
    <property type="entry name" value="HNH_3"/>
    <property type="match status" value="1"/>
</dbReference>
<reference evidence="3" key="1">
    <citation type="submission" date="2016-01" db="EMBL/GenBank/DDBJ databases">
        <title>Isolation and Characterization of Enterobacteria phage CBB.</title>
        <authorList>
            <person name="Buttimer C.T.H."/>
            <person name="Hendrix H."/>
            <person name="Alexandre H."/>
            <person name="O'Mahony J."/>
            <person name="Lavigne R."/>
            <person name="Coffey A."/>
        </authorList>
    </citation>
    <scope>NUCLEOTIDE SEQUENCE [LARGE SCALE GENOMIC DNA]</scope>
</reference>
<dbReference type="Proteomes" id="UP000223891">
    <property type="component" value="Segment"/>
</dbReference>
<evidence type="ECO:0000313" key="3">
    <source>
        <dbReference type="Proteomes" id="UP000223891"/>
    </source>
</evidence>
<dbReference type="Gene3D" id="3.90.75.20">
    <property type="match status" value="1"/>
</dbReference>
<proteinExistence type="predicted"/>
<keyword evidence="3" id="KW-1185">Reference proteome</keyword>
<feature type="domain" description="HNH nuclease" evidence="1">
    <location>
        <begin position="55"/>
        <end position="84"/>
    </location>
</feature>
<gene>
    <name evidence="2" type="ORF">CBB_420</name>
</gene>
<dbReference type="EMBL" id="KU574722">
    <property type="protein sequence ID" value="AMM43983.1"/>
    <property type="molecule type" value="Genomic_DNA"/>
</dbReference>
<dbReference type="InterPro" id="IPR003615">
    <property type="entry name" value="HNH_nuc"/>
</dbReference>
<name>A0A1L2CVC7_9CAUD</name>